<feature type="transmembrane region" description="Helical" evidence="6">
    <location>
        <begin position="299"/>
        <end position="317"/>
    </location>
</feature>
<evidence type="ECO:0000256" key="1">
    <source>
        <dbReference type="ARBA" id="ARBA00004141"/>
    </source>
</evidence>
<evidence type="ECO:0000256" key="6">
    <source>
        <dbReference type="SAM" id="Phobius"/>
    </source>
</evidence>
<comment type="subcellular location">
    <subcellularLocation>
        <location evidence="1">Membrane</location>
        <topology evidence="1">Multi-pass membrane protein</topology>
    </subcellularLocation>
</comment>
<dbReference type="GO" id="GO:0005778">
    <property type="term" value="C:peroxisomal membrane"/>
    <property type="evidence" value="ECO:0007669"/>
    <property type="project" value="UniProtKB-ARBA"/>
</dbReference>
<feature type="transmembrane region" description="Helical" evidence="6">
    <location>
        <begin position="152"/>
        <end position="181"/>
    </location>
</feature>
<feature type="transmembrane region" description="Helical" evidence="6">
    <location>
        <begin position="271"/>
        <end position="292"/>
    </location>
</feature>
<dbReference type="OrthoDB" id="74314at2759"/>
<dbReference type="SMART" id="SM00694">
    <property type="entry name" value="DysFC"/>
    <property type="match status" value="1"/>
</dbReference>
<dbReference type="EMBL" id="MU150330">
    <property type="protein sequence ID" value="KAF9458809.1"/>
    <property type="molecule type" value="Genomic_DNA"/>
</dbReference>
<evidence type="ECO:0000256" key="5">
    <source>
        <dbReference type="SAM" id="MobiDB-lite"/>
    </source>
</evidence>
<evidence type="ECO:0000256" key="4">
    <source>
        <dbReference type="ARBA" id="ARBA00023136"/>
    </source>
</evidence>
<feature type="region of interest" description="Disordered" evidence="5">
    <location>
        <begin position="31"/>
        <end position="60"/>
    </location>
</feature>
<feature type="compositionally biased region" description="Pro residues" evidence="5">
    <location>
        <begin position="36"/>
        <end position="48"/>
    </location>
</feature>
<keyword evidence="9" id="KW-1185">Reference proteome</keyword>
<feature type="domain" description="Peroxin/Ferlin" evidence="7">
    <location>
        <begin position="569"/>
        <end position="607"/>
    </location>
</feature>
<dbReference type="PANTHER" id="PTHR28304:SF2">
    <property type="entry name" value="PEROXISOMAL MEMBRANE PROTEIN PEX29"/>
    <property type="match status" value="1"/>
</dbReference>
<feature type="region of interest" description="Disordered" evidence="5">
    <location>
        <begin position="541"/>
        <end position="566"/>
    </location>
</feature>
<comment type="caution">
    <text evidence="8">The sequence shown here is derived from an EMBL/GenBank/DDBJ whole genome shotgun (WGS) entry which is preliminary data.</text>
</comment>
<evidence type="ECO:0000313" key="8">
    <source>
        <dbReference type="EMBL" id="KAF9458809.1"/>
    </source>
</evidence>
<keyword evidence="2 6" id="KW-0812">Transmembrane</keyword>
<evidence type="ECO:0000259" key="7">
    <source>
        <dbReference type="SMART" id="SM00694"/>
    </source>
</evidence>
<feature type="compositionally biased region" description="Basic and acidic residues" evidence="5">
    <location>
        <begin position="553"/>
        <end position="566"/>
    </location>
</feature>
<dbReference type="Proteomes" id="UP000807353">
    <property type="component" value="Unassembled WGS sequence"/>
</dbReference>
<protein>
    <recommendedName>
        <fullName evidence="7">Peroxin/Ferlin domain-containing protein</fullName>
    </recommendedName>
</protein>
<evidence type="ECO:0000256" key="2">
    <source>
        <dbReference type="ARBA" id="ARBA00022692"/>
    </source>
</evidence>
<keyword evidence="4 6" id="KW-0472">Membrane</keyword>
<name>A0A9P5XXD8_9AGAR</name>
<dbReference type="InterPro" id="IPR006614">
    <property type="entry name" value="Peroxin/Ferlin"/>
</dbReference>
<accession>A0A9P5XXD8</accession>
<feature type="region of interest" description="Disordered" evidence="5">
    <location>
        <begin position="402"/>
        <end position="472"/>
    </location>
</feature>
<dbReference type="AlphaFoldDB" id="A0A9P5XXD8"/>
<dbReference type="GO" id="GO:0007031">
    <property type="term" value="P:peroxisome organization"/>
    <property type="evidence" value="ECO:0007669"/>
    <property type="project" value="TreeGrafter"/>
</dbReference>
<dbReference type="PANTHER" id="PTHR28304">
    <property type="entry name" value="PEROXISOMAL MEMBRANE PROTEIN PEX29"/>
    <property type="match status" value="1"/>
</dbReference>
<proteinExistence type="predicted"/>
<dbReference type="InterPro" id="IPR010482">
    <property type="entry name" value="TECPR1-like_DysF"/>
</dbReference>
<reference evidence="8" key="1">
    <citation type="submission" date="2020-11" db="EMBL/GenBank/DDBJ databases">
        <authorList>
            <consortium name="DOE Joint Genome Institute"/>
            <person name="Ahrendt S."/>
            <person name="Riley R."/>
            <person name="Andreopoulos W."/>
            <person name="Labutti K."/>
            <person name="Pangilinan J."/>
            <person name="Ruiz-Duenas F.J."/>
            <person name="Barrasa J.M."/>
            <person name="Sanchez-Garcia M."/>
            <person name="Camarero S."/>
            <person name="Miyauchi S."/>
            <person name="Serrano A."/>
            <person name="Linde D."/>
            <person name="Babiker R."/>
            <person name="Drula E."/>
            <person name="Ayuso-Fernandez I."/>
            <person name="Pacheco R."/>
            <person name="Padilla G."/>
            <person name="Ferreira P."/>
            <person name="Barriuso J."/>
            <person name="Kellner H."/>
            <person name="Castanera R."/>
            <person name="Alfaro M."/>
            <person name="Ramirez L."/>
            <person name="Pisabarro A.G."/>
            <person name="Kuo A."/>
            <person name="Tritt A."/>
            <person name="Lipzen A."/>
            <person name="He G."/>
            <person name="Yan M."/>
            <person name="Ng V."/>
            <person name="Cullen D."/>
            <person name="Martin F."/>
            <person name="Rosso M.-N."/>
            <person name="Henrissat B."/>
            <person name="Hibbett D."/>
            <person name="Martinez A.T."/>
            <person name="Grigoriev I.V."/>
        </authorList>
    </citation>
    <scope>NUCLEOTIDE SEQUENCE</scope>
    <source>
        <strain evidence="8">CBS 247.69</strain>
    </source>
</reference>
<dbReference type="InterPro" id="IPR052816">
    <property type="entry name" value="Peroxisomal_Membrane_PEX28-32"/>
</dbReference>
<evidence type="ECO:0000313" key="9">
    <source>
        <dbReference type="Proteomes" id="UP000807353"/>
    </source>
</evidence>
<organism evidence="8 9">
    <name type="scientific">Collybia nuda</name>
    <dbReference type="NCBI Taxonomy" id="64659"/>
    <lineage>
        <taxon>Eukaryota</taxon>
        <taxon>Fungi</taxon>
        <taxon>Dikarya</taxon>
        <taxon>Basidiomycota</taxon>
        <taxon>Agaricomycotina</taxon>
        <taxon>Agaricomycetes</taxon>
        <taxon>Agaricomycetidae</taxon>
        <taxon>Agaricales</taxon>
        <taxon>Tricholomatineae</taxon>
        <taxon>Clitocybaceae</taxon>
        <taxon>Collybia</taxon>
    </lineage>
</organism>
<sequence length="615" mass="67914">MASLAYISVPSSATRLVGPPSSGIRPVQRILTSLPTPSPSPSPGPTLPPGRHRSSSSVSTIASLTSPTSTTFSILPQMLLSSTLGAGSFPSSADETPGDGKLLTTRVGLSLPTTTNNFKRFVAKSGPIFWFQDRVEEIVMWRRGWRVTGMWMAAYAFLCYYPLLVFLIPHLTLISIILASYPYPHPNTHAPPTQAPQSDSVNWPANLQAIQNLMGFVADTHDFIQPYTQHLQLSPAHFPNAPPERKMYKHTRHPSHSASVPMAFPPPSSPYPPYILLLLVLSFFPLLLVVASPLFPARLVCLVAGLAPLVATCPPVRRLWVHAPTIGWAVLGWSVHAVRLGKRRLIAAKHKIVFWQKWAEIPGEVEEEEQKPLLTVLERILDDDRLSDKCWRAEMREVELWENERRGSPASNHTEDHDQHEHTPSSPTRSTPVPRQGPTQSGAPVTEGWSKTNLRPGERTPWTRGRDGWGGVGSGKGAVRSVSFVFLYLLPLFTHSTSFQFILPPSLPLINSNLTFSLAPGWAFVTTEGWRKDRSAAWAGVSSVHSNEDDGEGDHTDHSPSNEESARDGWVYTNDAWGDPHLAPYPGNGGSGSVTRRRRWVRRVYFESRKDGVGA</sequence>
<gene>
    <name evidence="8" type="ORF">BDZ94DRAFT_1312920</name>
</gene>
<feature type="compositionally biased region" description="Polar residues" evidence="5">
    <location>
        <begin position="437"/>
        <end position="453"/>
    </location>
</feature>
<keyword evidence="3 6" id="KW-1133">Transmembrane helix</keyword>
<feature type="compositionally biased region" description="Basic and acidic residues" evidence="5">
    <location>
        <begin position="402"/>
        <end position="423"/>
    </location>
</feature>
<dbReference type="Pfam" id="PF06398">
    <property type="entry name" value="Pex24p"/>
    <property type="match status" value="1"/>
</dbReference>
<evidence type="ECO:0000256" key="3">
    <source>
        <dbReference type="ARBA" id="ARBA00022989"/>
    </source>
</evidence>